<evidence type="ECO:0000256" key="1">
    <source>
        <dbReference type="SAM" id="MobiDB-lite"/>
    </source>
</evidence>
<organism evidence="2 3">
    <name type="scientific">Pleuronectes platessa</name>
    <name type="common">European plaice</name>
    <dbReference type="NCBI Taxonomy" id="8262"/>
    <lineage>
        <taxon>Eukaryota</taxon>
        <taxon>Metazoa</taxon>
        <taxon>Chordata</taxon>
        <taxon>Craniata</taxon>
        <taxon>Vertebrata</taxon>
        <taxon>Euteleostomi</taxon>
        <taxon>Actinopterygii</taxon>
        <taxon>Neopterygii</taxon>
        <taxon>Teleostei</taxon>
        <taxon>Neoteleostei</taxon>
        <taxon>Acanthomorphata</taxon>
        <taxon>Carangaria</taxon>
        <taxon>Pleuronectiformes</taxon>
        <taxon>Pleuronectoidei</taxon>
        <taxon>Pleuronectidae</taxon>
        <taxon>Pleuronectes</taxon>
    </lineage>
</organism>
<proteinExistence type="predicted"/>
<evidence type="ECO:0000313" key="3">
    <source>
        <dbReference type="Proteomes" id="UP001153269"/>
    </source>
</evidence>
<evidence type="ECO:0000313" key="2">
    <source>
        <dbReference type="EMBL" id="CAB1431245.1"/>
    </source>
</evidence>
<sequence>MQPGKDKRSDAMKSSYTKRTEAVAGKTKALQGSQDPQRFLLGADRVPLLGQVALHCKNCRYNHVTSDVRRDHRKKPLLHLEREPFGTPPQKELESVAQERDVWDILLGQYLYHPSLDKWKKMDGRIDEWMNG</sequence>
<accession>A0A9N7UIA3</accession>
<protein>
    <submittedName>
        <fullName evidence="2">Uncharacterized protein</fullName>
    </submittedName>
</protein>
<feature type="compositionally biased region" description="Basic and acidic residues" evidence="1">
    <location>
        <begin position="1"/>
        <end position="11"/>
    </location>
</feature>
<feature type="region of interest" description="Disordered" evidence="1">
    <location>
        <begin position="1"/>
        <end position="36"/>
    </location>
</feature>
<gene>
    <name evidence="2" type="ORF">PLEPLA_LOCUS19290</name>
</gene>
<reference evidence="2" key="1">
    <citation type="submission" date="2020-03" db="EMBL/GenBank/DDBJ databases">
        <authorList>
            <person name="Weist P."/>
        </authorList>
    </citation>
    <scope>NUCLEOTIDE SEQUENCE</scope>
</reference>
<comment type="caution">
    <text evidence="2">The sequence shown here is derived from an EMBL/GenBank/DDBJ whole genome shotgun (WGS) entry which is preliminary data.</text>
</comment>
<dbReference type="Proteomes" id="UP001153269">
    <property type="component" value="Unassembled WGS sequence"/>
</dbReference>
<keyword evidence="3" id="KW-1185">Reference proteome</keyword>
<name>A0A9N7UIA3_PLEPL</name>
<dbReference type="AlphaFoldDB" id="A0A9N7UIA3"/>
<dbReference type="EMBL" id="CADEAL010001324">
    <property type="protein sequence ID" value="CAB1431245.1"/>
    <property type="molecule type" value="Genomic_DNA"/>
</dbReference>